<protein>
    <submittedName>
        <fullName evidence="2">Uncharacterized protein</fullName>
    </submittedName>
</protein>
<keyword evidence="3" id="KW-1185">Reference proteome</keyword>
<name>A0ABW3FMB1_9HYPH</name>
<evidence type="ECO:0000313" key="2">
    <source>
        <dbReference type="EMBL" id="MFD0917999.1"/>
    </source>
</evidence>
<organism evidence="2 3">
    <name type="scientific">Pseudahrensia aquimaris</name>
    <dbReference type="NCBI Taxonomy" id="744461"/>
    <lineage>
        <taxon>Bacteria</taxon>
        <taxon>Pseudomonadati</taxon>
        <taxon>Pseudomonadota</taxon>
        <taxon>Alphaproteobacteria</taxon>
        <taxon>Hyphomicrobiales</taxon>
        <taxon>Ahrensiaceae</taxon>
        <taxon>Pseudahrensia</taxon>
    </lineage>
</organism>
<gene>
    <name evidence="2" type="ORF">ACFQ14_16465</name>
</gene>
<feature type="chain" id="PRO_5046243377" evidence="1">
    <location>
        <begin position="26"/>
        <end position="112"/>
    </location>
</feature>
<evidence type="ECO:0000256" key="1">
    <source>
        <dbReference type="SAM" id="SignalP"/>
    </source>
</evidence>
<sequence>MFRHATTTIVAAAAATMIAAGSSQASPAHLLSISAKDTQVHSAVKKIHSYNGRGHEKLHQVLKPHYYRILITRDIRAAAGNPNMPVYDNRSGGGPYRCTFTNTRGNRALTCD</sequence>
<keyword evidence="1" id="KW-0732">Signal</keyword>
<dbReference type="EMBL" id="JBHTJV010000026">
    <property type="protein sequence ID" value="MFD0917999.1"/>
    <property type="molecule type" value="Genomic_DNA"/>
</dbReference>
<dbReference type="Proteomes" id="UP001597101">
    <property type="component" value="Unassembled WGS sequence"/>
</dbReference>
<accession>A0ABW3FMB1</accession>
<reference evidence="3" key="1">
    <citation type="journal article" date="2019" name="Int. J. Syst. Evol. Microbiol.">
        <title>The Global Catalogue of Microorganisms (GCM) 10K type strain sequencing project: providing services to taxonomists for standard genome sequencing and annotation.</title>
        <authorList>
            <consortium name="The Broad Institute Genomics Platform"/>
            <consortium name="The Broad Institute Genome Sequencing Center for Infectious Disease"/>
            <person name="Wu L."/>
            <person name="Ma J."/>
        </authorList>
    </citation>
    <scope>NUCLEOTIDE SEQUENCE [LARGE SCALE GENOMIC DNA]</scope>
    <source>
        <strain evidence="3">CCUG 60023</strain>
    </source>
</reference>
<proteinExistence type="predicted"/>
<feature type="signal peptide" evidence="1">
    <location>
        <begin position="1"/>
        <end position="25"/>
    </location>
</feature>
<evidence type="ECO:0000313" key="3">
    <source>
        <dbReference type="Proteomes" id="UP001597101"/>
    </source>
</evidence>
<dbReference type="RefSeq" id="WP_377213849.1">
    <property type="nucleotide sequence ID" value="NZ_JBHTJV010000026.1"/>
</dbReference>
<comment type="caution">
    <text evidence="2">The sequence shown here is derived from an EMBL/GenBank/DDBJ whole genome shotgun (WGS) entry which is preliminary data.</text>
</comment>